<evidence type="ECO:0000256" key="1">
    <source>
        <dbReference type="SAM" id="MobiDB-lite"/>
    </source>
</evidence>
<dbReference type="OrthoDB" id="32458at2"/>
<comment type="caution">
    <text evidence="2">The sequence shown here is derived from an EMBL/GenBank/DDBJ whole genome shotgun (WGS) entry which is preliminary data.</text>
</comment>
<evidence type="ECO:0000313" key="2">
    <source>
        <dbReference type="EMBL" id="RFA25329.1"/>
    </source>
</evidence>
<evidence type="ECO:0008006" key="4">
    <source>
        <dbReference type="Google" id="ProtNLM"/>
    </source>
</evidence>
<feature type="compositionally biased region" description="Polar residues" evidence="1">
    <location>
        <begin position="1"/>
        <end position="12"/>
    </location>
</feature>
<proteinExistence type="predicted"/>
<evidence type="ECO:0000313" key="3">
    <source>
        <dbReference type="Proteomes" id="UP000257080"/>
    </source>
</evidence>
<dbReference type="RefSeq" id="WP_116419636.1">
    <property type="nucleotide sequence ID" value="NZ_NBXC01000029.1"/>
</dbReference>
<reference evidence="2 3" key="1">
    <citation type="submission" date="2017-04" db="EMBL/GenBank/DDBJ databases">
        <title>Comparative genome analysis of Subtercola boreus.</title>
        <authorList>
            <person name="Cho Y.-J."/>
            <person name="Cho A."/>
            <person name="Kim O.-S."/>
            <person name="Lee J.-I."/>
        </authorList>
    </citation>
    <scope>NUCLEOTIDE SEQUENCE [LARGE SCALE GENOMIC DNA]</scope>
    <source>
        <strain evidence="2 3">P28004</strain>
    </source>
</reference>
<dbReference type="SUPFAM" id="SSF159888">
    <property type="entry name" value="YdhG-like"/>
    <property type="match status" value="1"/>
</dbReference>
<accession>A0A3E0W6Z3</accession>
<sequence>MPKSPQSTQKPATSEAAGTLSAGERAALKQRTTELKAEARRGSAQEKAAFDAEAVAVKIAQMTEPDRAIAERLHSIVCEASPELQPKLYYGQPGWAKGGKVVVFFRSGLGDKTRYSTLGFSPEAALDDVGGLWPTSYALNHLTDASAALIADLVTRAAR</sequence>
<dbReference type="Proteomes" id="UP000257080">
    <property type="component" value="Unassembled WGS sequence"/>
</dbReference>
<dbReference type="AlphaFoldDB" id="A0A3E0W6Z3"/>
<name>A0A3E0W6Z3_9MICO</name>
<dbReference type="EMBL" id="NBXE01000033">
    <property type="protein sequence ID" value="RFA25329.1"/>
    <property type="molecule type" value="Genomic_DNA"/>
</dbReference>
<gene>
    <name evidence="2" type="ORF">B7R25_14245</name>
</gene>
<feature type="region of interest" description="Disordered" evidence="1">
    <location>
        <begin position="1"/>
        <end position="25"/>
    </location>
</feature>
<organism evidence="2 3">
    <name type="scientific">Subtercola boreus</name>
    <dbReference type="NCBI Taxonomy" id="120213"/>
    <lineage>
        <taxon>Bacteria</taxon>
        <taxon>Bacillati</taxon>
        <taxon>Actinomycetota</taxon>
        <taxon>Actinomycetes</taxon>
        <taxon>Micrococcales</taxon>
        <taxon>Microbacteriaceae</taxon>
        <taxon>Subtercola</taxon>
    </lineage>
</organism>
<protein>
    <recommendedName>
        <fullName evidence="4">YdhG-like domain-containing protein</fullName>
    </recommendedName>
</protein>